<dbReference type="InParanoid" id="C1F5B6"/>
<evidence type="ECO:0000256" key="1">
    <source>
        <dbReference type="SAM" id="MobiDB-lite"/>
    </source>
</evidence>
<accession>C1F5B6</accession>
<dbReference type="Gene3D" id="3.20.20.190">
    <property type="entry name" value="Phosphatidylinositol (PI) phosphodiesterase"/>
    <property type="match status" value="1"/>
</dbReference>
<keyword evidence="2" id="KW-0732">Signal</keyword>
<name>C1F5B6_ACIC5</name>
<dbReference type="KEGG" id="aca:ACP_1288"/>
<dbReference type="PROSITE" id="PS50007">
    <property type="entry name" value="PIPLC_X_DOMAIN"/>
    <property type="match status" value="1"/>
</dbReference>
<dbReference type="GO" id="GO:0006629">
    <property type="term" value="P:lipid metabolic process"/>
    <property type="evidence" value="ECO:0007669"/>
    <property type="project" value="InterPro"/>
</dbReference>
<feature type="region of interest" description="Disordered" evidence="1">
    <location>
        <begin position="315"/>
        <end position="334"/>
    </location>
</feature>
<gene>
    <name evidence="3" type="ordered locus">ACP_1288</name>
</gene>
<sequence length="389" mass="42596">MTVPGKSEKALRQMRAIALCLAAVVPGMARTAMAQTDAQVRINQIQVIGTHNSYHAGFGPSATKLWKKMNPRAYAALNYRHPKLAVQLNAGVRQIEIDVFADPKGGMYAHPYGKTLIAQAGLPADPPFDPHHVMEKPGFKVLHVQDVDYRSNCEPFTECLKEVRRWSHQHPRHLPVFILVETKEHKLKHVGFPTVTPLPFTTDVLNNLDRAILSVFPRREIITPDDVRGSYATLNEAVKADNWPTLAKARGKVVFLLDQKSVGPAYLAGHPSLRGRVLFTNATPGQPDAAFIEQNSASASQINALVKQGYLIRTRTDEPGKQAPADDTSRRDEVLSSGAQILSTDYPASEKAASGYEVELPGNEAARCNPVLKPKGCISSDLPGTRSAH</sequence>
<feature type="signal peptide" evidence="2">
    <location>
        <begin position="1"/>
        <end position="34"/>
    </location>
</feature>
<dbReference type="RefSeq" id="WP_015896433.1">
    <property type="nucleotide sequence ID" value="NC_012483.1"/>
</dbReference>
<evidence type="ECO:0000313" key="3">
    <source>
        <dbReference type="EMBL" id="ACO32801.1"/>
    </source>
</evidence>
<feature type="chain" id="PRO_5002909143" description="Calcium-dependent phosphoinositide phospholipase C" evidence="2">
    <location>
        <begin position="35"/>
        <end position="389"/>
    </location>
</feature>
<organism evidence="3 4">
    <name type="scientific">Acidobacterium capsulatum (strain ATCC 51196 / DSM 11244 / BCRC 80197 / JCM 7670 / NBRC 15755 / NCIMB 13165 / 161)</name>
    <dbReference type="NCBI Taxonomy" id="240015"/>
    <lineage>
        <taxon>Bacteria</taxon>
        <taxon>Pseudomonadati</taxon>
        <taxon>Acidobacteriota</taxon>
        <taxon>Terriglobia</taxon>
        <taxon>Terriglobales</taxon>
        <taxon>Acidobacteriaceae</taxon>
        <taxon>Acidobacterium</taxon>
    </lineage>
</organism>
<dbReference type="InterPro" id="IPR017946">
    <property type="entry name" value="PLC-like_Pdiesterase_TIM-brl"/>
</dbReference>
<dbReference type="CDD" id="cd08589">
    <property type="entry name" value="PI-PLCc_SaPLC1_like"/>
    <property type="match status" value="1"/>
</dbReference>
<protein>
    <recommendedName>
        <fullName evidence="5">Calcium-dependent phosphoinositide phospholipase C</fullName>
    </recommendedName>
</protein>
<keyword evidence="4" id="KW-1185">Reference proteome</keyword>
<dbReference type="Proteomes" id="UP000002207">
    <property type="component" value="Chromosome"/>
</dbReference>
<evidence type="ECO:0000256" key="2">
    <source>
        <dbReference type="SAM" id="SignalP"/>
    </source>
</evidence>
<dbReference type="EMBL" id="CP001472">
    <property type="protein sequence ID" value="ACO32801.1"/>
    <property type="molecule type" value="Genomic_DNA"/>
</dbReference>
<dbReference type="InterPro" id="IPR032075">
    <property type="entry name" value="PI-PLC-C1"/>
</dbReference>
<dbReference type="SUPFAM" id="SSF51695">
    <property type="entry name" value="PLC-like phosphodiesterases"/>
    <property type="match status" value="1"/>
</dbReference>
<dbReference type="STRING" id="240015.ACP_1288"/>
<evidence type="ECO:0008006" key="5">
    <source>
        <dbReference type="Google" id="ProtNLM"/>
    </source>
</evidence>
<feature type="region of interest" description="Disordered" evidence="1">
    <location>
        <begin position="370"/>
        <end position="389"/>
    </location>
</feature>
<dbReference type="AlphaFoldDB" id="C1F5B6"/>
<proteinExistence type="predicted"/>
<evidence type="ECO:0000313" key="4">
    <source>
        <dbReference type="Proteomes" id="UP000002207"/>
    </source>
</evidence>
<dbReference type="GO" id="GO:0008081">
    <property type="term" value="F:phosphoric diester hydrolase activity"/>
    <property type="evidence" value="ECO:0007669"/>
    <property type="project" value="InterPro"/>
</dbReference>
<dbReference type="Pfam" id="PF16670">
    <property type="entry name" value="PI-PLC-C1"/>
    <property type="match status" value="1"/>
</dbReference>
<dbReference type="HOGENOM" id="CLU_045947_0_0_0"/>
<dbReference type="eggNOG" id="COG0121">
    <property type="taxonomic scope" value="Bacteria"/>
</dbReference>
<reference evidence="3 4" key="1">
    <citation type="journal article" date="2009" name="Appl. Environ. Microbiol.">
        <title>Three genomes from the phylum Acidobacteria provide insight into the lifestyles of these microorganisms in soils.</title>
        <authorList>
            <person name="Ward N.L."/>
            <person name="Challacombe J.F."/>
            <person name="Janssen P.H."/>
            <person name="Henrissat B."/>
            <person name="Coutinho P.M."/>
            <person name="Wu M."/>
            <person name="Xie G."/>
            <person name="Haft D.H."/>
            <person name="Sait M."/>
            <person name="Badger J."/>
            <person name="Barabote R.D."/>
            <person name="Bradley B."/>
            <person name="Brettin T.S."/>
            <person name="Brinkac L.M."/>
            <person name="Bruce D."/>
            <person name="Creasy T."/>
            <person name="Daugherty S.C."/>
            <person name="Davidsen T.M."/>
            <person name="DeBoy R.T."/>
            <person name="Detter J.C."/>
            <person name="Dodson R.J."/>
            <person name="Durkin A.S."/>
            <person name="Ganapathy A."/>
            <person name="Gwinn-Giglio M."/>
            <person name="Han C.S."/>
            <person name="Khouri H."/>
            <person name="Kiss H."/>
            <person name="Kothari S.P."/>
            <person name="Madupu R."/>
            <person name="Nelson K.E."/>
            <person name="Nelson W.C."/>
            <person name="Paulsen I."/>
            <person name="Penn K."/>
            <person name="Ren Q."/>
            <person name="Rosovitz M.J."/>
            <person name="Selengut J.D."/>
            <person name="Shrivastava S."/>
            <person name="Sullivan S.A."/>
            <person name="Tapia R."/>
            <person name="Thompson L.S."/>
            <person name="Watkins K.L."/>
            <person name="Yang Q."/>
            <person name="Yu C."/>
            <person name="Zafar N."/>
            <person name="Zhou L."/>
            <person name="Kuske C.R."/>
        </authorList>
    </citation>
    <scope>NUCLEOTIDE SEQUENCE [LARGE SCALE GENOMIC DNA]</scope>
    <source>
        <strain evidence="4">ATCC 51196 / DSM 11244 / BCRC 80197 / JCM 7670 / NBRC 15755 / NCIMB 13165 / 161</strain>
    </source>
</reference>